<keyword evidence="2 5" id="KW-0812">Transmembrane</keyword>
<gene>
    <name evidence="6" type="ORF">S01H1_55917</name>
</gene>
<feature type="transmembrane region" description="Helical" evidence="5">
    <location>
        <begin position="77"/>
        <end position="95"/>
    </location>
</feature>
<sequence length="150" mass="15694">MNANFQSWELRTLSGAVSASLILAAGNAFNDVRDLQSDRINTPHRPIPSGVITPFGATFFAVILALAGLMLSFPLGIPGITVAIGAIALLAAYSMKLKSVPLAGNITVAFLGGLAFIYGGIAGYSIERAFLPAVFALFFHLGRELLKDAA</sequence>
<evidence type="ECO:0000256" key="5">
    <source>
        <dbReference type="SAM" id="Phobius"/>
    </source>
</evidence>
<name>X0VUV8_9ZZZZ</name>
<accession>X0VUV8</accession>
<dbReference type="PANTHER" id="PTHR42723:SF1">
    <property type="entry name" value="CHLOROPHYLL SYNTHASE, CHLOROPLASTIC"/>
    <property type="match status" value="1"/>
</dbReference>
<feature type="transmembrane region" description="Helical" evidence="5">
    <location>
        <begin position="51"/>
        <end position="71"/>
    </location>
</feature>
<comment type="subcellular location">
    <subcellularLocation>
        <location evidence="1">Membrane</location>
        <topology evidence="1">Multi-pass membrane protein</topology>
    </subcellularLocation>
</comment>
<evidence type="ECO:0000256" key="1">
    <source>
        <dbReference type="ARBA" id="ARBA00004141"/>
    </source>
</evidence>
<keyword evidence="4 5" id="KW-0472">Membrane</keyword>
<evidence type="ECO:0000313" key="6">
    <source>
        <dbReference type="EMBL" id="GAG14917.1"/>
    </source>
</evidence>
<dbReference type="Gene3D" id="1.10.357.140">
    <property type="entry name" value="UbiA prenyltransferase"/>
    <property type="match status" value="1"/>
</dbReference>
<protein>
    <recommendedName>
        <fullName evidence="7">UbiA prenyltransferase</fullName>
    </recommendedName>
</protein>
<dbReference type="InterPro" id="IPR050475">
    <property type="entry name" value="Prenyltransferase_related"/>
</dbReference>
<feature type="non-terminal residue" evidence="6">
    <location>
        <position position="150"/>
    </location>
</feature>
<dbReference type="InterPro" id="IPR044878">
    <property type="entry name" value="UbiA_sf"/>
</dbReference>
<dbReference type="GO" id="GO:0016765">
    <property type="term" value="F:transferase activity, transferring alkyl or aryl (other than methyl) groups"/>
    <property type="evidence" value="ECO:0007669"/>
    <property type="project" value="InterPro"/>
</dbReference>
<feature type="transmembrane region" description="Helical" evidence="5">
    <location>
        <begin position="12"/>
        <end position="30"/>
    </location>
</feature>
<organism evidence="6">
    <name type="scientific">marine sediment metagenome</name>
    <dbReference type="NCBI Taxonomy" id="412755"/>
    <lineage>
        <taxon>unclassified sequences</taxon>
        <taxon>metagenomes</taxon>
        <taxon>ecological metagenomes</taxon>
    </lineage>
</organism>
<comment type="caution">
    <text evidence="6">The sequence shown here is derived from an EMBL/GenBank/DDBJ whole genome shotgun (WGS) entry which is preliminary data.</text>
</comment>
<proteinExistence type="predicted"/>
<feature type="transmembrane region" description="Helical" evidence="5">
    <location>
        <begin position="102"/>
        <end position="123"/>
    </location>
</feature>
<keyword evidence="3 5" id="KW-1133">Transmembrane helix</keyword>
<reference evidence="6" key="1">
    <citation type="journal article" date="2014" name="Front. Microbiol.">
        <title>High frequency of phylogenetically diverse reductive dehalogenase-homologous genes in deep subseafloor sedimentary metagenomes.</title>
        <authorList>
            <person name="Kawai M."/>
            <person name="Futagami T."/>
            <person name="Toyoda A."/>
            <person name="Takaki Y."/>
            <person name="Nishi S."/>
            <person name="Hori S."/>
            <person name="Arai W."/>
            <person name="Tsubouchi T."/>
            <person name="Morono Y."/>
            <person name="Uchiyama I."/>
            <person name="Ito T."/>
            <person name="Fujiyama A."/>
            <person name="Inagaki F."/>
            <person name="Takami H."/>
        </authorList>
    </citation>
    <scope>NUCLEOTIDE SEQUENCE</scope>
    <source>
        <strain evidence="6">Expedition CK06-06</strain>
    </source>
</reference>
<dbReference type="EMBL" id="BARS01036368">
    <property type="protein sequence ID" value="GAG14917.1"/>
    <property type="molecule type" value="Genomic_DNA"/>
</dbReference>
<dbReference type="Pfam" id="PF01040">
    <property type="entry name" value="UbiA"/>
    <property type="match status" value="1"/>
</dbReference>
<evidence type="ECO:0008006" key="7">
    <source>
        <dbReference type="Google" id="ProtNLM"/>
    </source>
</evidence>
<dbReference type="GO" id="GO:0016020">
    <property type="term" value="C:membrane"/>
    <property type="evidence" value="ECO:0007669"/>
    <property type="project" value="UniProtKB-SubCell"/>
</dbReference>
<evidence type="ECO:0000256" key="3">
    <source>
        <dbReference type="ARBA" id="ARBA00022989"/>
    </source>
</evidence>
<dbReference type="InterPro" id="IPR000537">
    <property type="entry name" value="UbiA_prenyltransferase"/>
</dbReference>
<evidence type="ECO:0000256" key="2">
    <source>
        <dbReference type="ARBA" id="ARBA00022692"/>
    </source>
</evidence>
<evidence type="ECO:0000256" key="4">
    <source>
        <dbReference type="ARBA" id="ARBA00023136"/>
    </source>
</evidence>
<dbReference type="PANTHER" id="PTHR42723">
    <property type="entry name" value="CHLOROPHYLL SYNTHASE"/>
    <property type="match status" value="1"/>
</dbReference>
<dbReference type="AlphaFoldDB" id="X0VUV8"/>